<gene>
    <name evidence="14" type="ORF">HELGO_WM36736</name>
</gene>
<comment type="function">
    <text evidence="10">Catalyzes the transfer of pyrophosphate from adenosine triphosphate (ATP) to 6-hydroxymethyl-7,8-dihydropterin, an enzymatic step in folate biosynthesis pathway.</text>
</comment>
<dbReference type="UniPathway" id="UPA00077">
    <property type="reaction ID" value="UER00155"/>
</dbReference>
<protein>
    <recommendedName>
        <fullName evidence="4">2-amino-4-hydroxy-6-hydroxymethyldihydropteridine pyrophosphokinase</fullName>
        <ecNumber evidence="3">2.7.6.3</ecNumber>
    </recommendedName>
    <alternativeName>
        <fullName evidence="11">6-hydroxymethyl-7,8-dihydropterin pyrophosphokinase</fullName>
    </alternativeName>
    <alternativeName>
        <fullName evidence="12">7,8-dihydro-6-hydroxymethylpterin-pyrophosphokinase</fullName>
    </alternativeName>
</protein>
<evidence type="ECO:0000256" key="9">
    <source>
        <dbReference type="ARBA" id="ARBA00022909"/>
    </source>
</evidence>
<dbReference type="InterPro" id="IPR035907">
    <property type="entry name" value="Hppk_sf"/>
</dbReference>
<organism evidence="14">
    <name type="scientific">uncultured Thiotrichaceae bacterium</name>
    <dbReference type="NCBI Taxonomy" id="298394"/>
    <lineage>
        <taxon>Bacteria</taxon>
        <taxon>Pseudomonadati</taxon>
        <taxon>Pseudomonadota</taxon>
        <taxon>Gammaproteobacteria</taxon>
        <taxon>Thiotrichales</taxon>
        <taxon>Thiotrichaceae</taxon>
        <taxon>environmental samples</taxon>
    </lineage>
</organism>
<evidence type="ECO:0000256" key="11">
    <source>
        <dbReference type="ARBA" id="ARBA00029766"/>
    </source>
</evidence>
<dbReference type="SUPFAM" id="SSF55083">
    <property type="entry name" value="6-hydroxymethyl-7,8-dihydropterin pyrophosphokinase, HPPK"/>
    <property type="match status" value="1"/>
</dbReference>
<evidence type="ECO:0000256" key="3">
    <source>
        <dbReference type="ARBA" id="ARBA00013253"/>
    </source>
</evidence>
<evidence type="ECO:0000256" key="5">
    <source>
        <dbReference type="ARBA" id="ARBA00022679"/>
    </source>
</evidence>
<keyword evidence="5 14" id="KW-0808">Transferase</keyword>
<dbReference type="NCBIfam" id="TIGR01498">
    <property type="entry name" value="folK"/>
    <property type="match status" value="1"/>
</dbReference>
<evidence type="ECO:0000313" key="14">
    <source>
        <dbReference type="EMBL" id="CAA6810375.1"/>
    </source>
</evidence>
<proteinExistence type="inferred from homology"/>
<dbReference type="Pfam" id="PF01288">
    <property type="entry name" value="HPPK"/>
    <property type="match status" value="1"/>
</dbReference>
<dbReference type="PANTHER" id="PTHR43071">
    <property type="entry name" value="2-AMINO-4-HYDROXY-6-HYDROXYMETHYLDIHYDROPTERIDINE PYROPHOSPHOKINASE"/>
    <property type="match status" value="1"/>
</dbReference>
<evidence type="ECO:0000256" key="2">
    <source>
        <dbReference type="ARBA" id="ARBA00005810"/>
    </source>
</evidence>
<keyword evidence="9" id="KW-0289">Folate biosynthesis</keyword>
<comment type="pathway">
    <text evidence="1">Cofactor biosynthesis; tetrahydrofolate biosynthesis; 2-amino-4-hydroxy-6-hydroxymethyl-7,8-dihydropteridine diphosphate from 7,8-dihydroneopterin triphosphate: step 4/4.</text>
</comment>
<dbReference type="GO" id="GO:0003848">
    <property type="term" value="F:2-amino-4-hydroxy-6-hydroxymethyldihydropteridine diphosphokinase activity"/>
    <property type="evidence" value="ECO:0007669"/>
    <property type="project" value="UniProtKB-EC"/>
</dbReference>
<evidence type="ECO:0000256" key="4">
    <source>
        <dbReference type="ARBA" id="ARBA00016218"/>
    </source>
</evidence>
<keyword evidence="6" id="KW-0547">Nucleotide-binding</keyword>
<keyword evidence="8" id="KW-0067">ATP-binding</keyword>
<evidence type="ECO:0000256" key="7">
    <source>
        <dbReference type="ARBA" id="ARBA00022777"/>
    </source>
</evidence>
<evidence type="ECO:0000256" key="6">
    <source>
        <dbReference type="ARBA" id="ARBA00022741"/>
    </source>
</evidence>
<dbReference type="GO" id="GO:0016301">
    <property type="term" value="F:kinase activity"/>
    <property type="evidence" value="ECO:0007669"/>
    <property type="project" value="UniProtKB-KW"/>
</dbReference>
<dbReference type="CDD" id="cd00483">
    <property type="entry name" value="HPPK"/>
    <property type="match status" value="1"/>
</dbReference>
<accession>A0A6S6T0L7</accession>
<sequence>METRCYIGIGSNLGDAVANVQSALEQLSIHQQLKLDEYSRLYSSKPHGPQNQPDYVNAVAAITTELPAIDLLHALFHIENNHGRERLPNQHWGPRTLDLDLLLYGDSIIDEPDLKVPHPYLCERSFVVYPLSELNPGLTLPNGTRLQNCKNQLQGDDLFVLENLSHPSNPIR</sequence>
<dbReference type="InterPro" id="IPR000550">
    <property type="entry name" value="Hppk"/>
</dbReference>
<dbReference type="GO" id="GO:0046654">
    <property type="term" value="P:tetrahydrofolate biosynthetic process"/>
    <property type="evidence" value="ECO:0007669"/>
    <property type="project" value="UniProtKB-UniPathway"/>
</dbReference>
<feature type="domain" description="7,8-dihydro-6-hydroxymethylpterin-pyrophosphokinase" evidence="13">
    <location>
        <begin position="91"/>
        <end position="102"/>
    </location>
</feature>
<dbReference type="GO" id="GO:0046656">
    <property type="term" value="P:folic acid biosynthetic process"/>
    <property type="evidence" value="ECO:0007669"/>
    <property type="project" value="UniProtKB-KW"/>
</dbReference>
<evidence type="ECO:0000256" key="8">
    <source>
        <dbReference type="ARBA" id="ARBA00022840"/>
    </source>
</evidence>
<comment type="similarity">
    <text evidence="2">Belongs to the HPPK family.</text>
</comment>
<dbReference type="Gene3D" id="3.30.70.560">
    <property type="entry name" value="7,8-Dihydro-6-hydroxymethylpterin-pyrophosphokinase HPPK"/>
    <property type="match status" value="1"/>
</dbReference>
<dbReference type="AlphaFoldDB" id="A0A6S6T0L7"/>
<name>A0A6S6T0L7_9GAMM</name>
<evidence type="ECO:0000256" key="1">
    <source>
        <dbReference type="ARBA" id="ARBA00005051"/>
    </source>
</evidence>
<dbReference type="GO" id="GO:0005524">
    <property type="term" value="F:ATP binding"/>
    <property type="evidence" value="ECO:0007669"/>
    <property type="project" value="UniProtKB-KW"/>
</dbReference>
<dbReference type="EC" id="2.7.6.3" evidence="3"/>
<reference evidence="14" key="1">
    <citation type="submission" date="2020-01" db="EMBL/GenBank/DDBJ databases">
        <authorList>
            <person name="Meier V. D."/>
            <person name="Meier V D."/>
        </authorList>
    </citation>
    <scope>NUCLEOTIDE SEQUENCE</scope>
    <source>
        <strain evidence="14">HLG_WM_MAG_08</strain>
    </source>
</reference>
<evidence type="ECO:0000256" key="10">
    <source>
        <dbReference type="ARBA" id="ARBA00029409"/>
    </source>
</evidence>
<evidence type="ECO:0000259" key="13">
    <source>
        <dbReference type="PROSITE" id="PS00794"/>
    </source>
</evidence>
<dbReference type="PANTHER" id="PTHR43071:SF1">
    <property type="entry name" value="2-AMINO-4-HYDROXY-6-HYDROXYMETHYLDIHYDROPTERIDINE PYROPHOSPHOKINASE"/>
    <property type="match status" value="1"/>
</dbReference>
<dbReference type="PROSITE" id="PS00794">
    <property type="entry name" value="HPPK"/>
    <property type="match status" value="1"/>
</dbReference>
<dbReference type="EMBL" id="CACVAV010000165">
    <property type="protein sequence ID" value="CAA6810375.1"/>
    <property type="molecule type" value="Genomic_DNA"/>
</dbReference>
<evidence type="ECO:0000256" key="12">
    <source>
        <dbReference type="ARBA" id="ARBA00033413"/>
    </source>
</evidence>
<keyword evidence="7 14" id="KW-0418">Kinase</keyword>